<keyword evidence="1" id="KW-0812">Transmembrane</keyword>
<accession>C7NSF0</accession>
<feature type="transmembrane region" description="Helical" evidence="1">
    <location>
        <begin position="228"/>
        <end position="250"/>
    </location>
</feature>
<proteinExistence type="predicted"/>
<sequence length="258" mass="28871">MAKTNTSDWNLRRFNAAMAVVHFLQGALMVYLSSSREWTVTAVYQEFDTTTETLSPVMKSIGTIELAYLAAGFLFISAIAHALISTVLYDRYVAYLEQGMNPYRWYEYAVSASLMIVLIAMLAGVWDLGTLIALFGLVAVMNLCGLLMERHNRLTEETDWSAFVVGSLAGIVPWIAIAVTIIGTFTFGEGSPPDFVIVIYVSLFVLFNLFAINMLLQYRGIWKWKDYRFGEVGYIVLSLVAKSLLAWQVYFGALNSPV</sequence>
<reference evidence="2 3" key="1">
    <citation type="journal article" date="2009" name="Stand. Genomic Sci.">
        <title>Complete genome sequence of Halorhabdus utahensis type strain (AX-2).</title>
        <authorList>
            <person name="Anderson I."/>
            <person name="Tindall B.J."/>
            <person name="Pomrenke H."/>
            <person name="Goker M."/>
            <person name="Lapidus A."/>
            <person name="Nolan M."/>
            <person name="Copeland A."/>
            <person name="Glavina Del Rio T."/>
            <person name="Chen F."/>
            <person name="Tice H."/>
            <person name="Cheng J.F."/>
            <person name="Lucas S."/>
            <person name="Chertkov O."/>
            <person name="Bruce D."/>
            <person name="Brettin T."/>
            <person name="Detter J.C."/>
            <person name="Han C."/>
            <person name="Goodwin L."/>
            <person name="Land M."/>
            <person name="Hauser L."/>
            <person name="Chang Y.J."/>
            <person name="Jeffries C.D."/>
            <person name="Pitluck S."/>
            <person name="Pati A."/>
            <person name="Mavromatis K."/>
            <person name="Ivanova N."/>
            <person name="Ovchinnikova G."/>
            <person name="Chen A."/>
            <person name="Palaniappan K."/>
            <person name="Chain P."/>
            <person name="Rohde M."/>
            <person name="Bristow J."/>
            <person name="Eisen J.A."/>
            <person name="Markowitz V."/>
            <person name="Hugenholtz P."/>
            <person name="Kyrpides N.C."/>
            <person name="Klenk H.P."/>
        </authorList>
    </citation>
    <scope>NUCLEOTIDE SEQUENCE [LARGE SCALE GENOMIC DNA]</scope>
    <source>
        <strain evidence="3">DSM 12940 / JCM 11049 / AX-2</strain>
    </source>
</reference>
<dbReference type="NCBIfam" id="NF038020">
    <property type="entry name" value="HeR"/>
    <property type="match status" value="1"/>
</dbReference>
<evidence type="ECO:0008006" key="4">
    <source>
        <dbReference type="Google" id="ProtNLM"/>
    </source>
</evidence>
<keyword evidence="1" id="KW-1133">Transmembrane helix</keyword>
<evidence type="ECO:0000313" key="2">
    <source>
        <dbReference type="EMBL" id="ACV12037.1"/>
    </source>
</evidence>
<dbReference type="OrthoDB" id="90879at2157"/>
<feature type="transmembrane region" description="Helical" evidence="1">
    <location>
        <begin position="12"/>
        <end position="32"/>
    </location>
</feature>
<dbReference type="RefSeq" id="WP_015789609.1">
    <property type="nucleotide sequence ID" value="NC_013158.1"/>
</dbReference>
<dbReference type="GeneID" id="8384158"/>
<evidence type="ECO:0000256" key="1">
    <source>
        <dbReference type="SAM" id="Phobius"/>
    </source>
</evidence>
<feature type="transmembrane region" description="Helical" evidence="1">
    <location>
        <begin position="131"/>
        <end position="148"/>
    </location>
</feature>
<dbReference type="KEGG" id="hut:Huta_1867"/>
<dbReference type="InterPro" id="IPR041113">
    <property type="entry name" value="Heliorhodopsin"/>
</dbReference>
<dbReference type="Pfam" id="PF18761">
    <property type="entry name" value="Heliorhodopsin"/>
    <property type="match status" value="1"/>
</dbReference>
<feature type="transmembrane region" description="Helical" evidence="1">
    <location>
        <begin position="66"/>
        <end position="84"/>
    </location>
</feature>
<evidence type="ECO:0000313" key="3">
    <source>
        <dbReference type="Proteomes" id="UP000002071"/>
    </source>
</evidence>
<dbReference type="Proteomes" id="UP000002071">
    <property type="component" value="Chromosome"/>
</dbReference>
<feature type="transmembrane region" description="Helical" evidence="1">
    <location>
        <begin position="105"/>
        <end position="125"/>
    </location>
</feature>
<keyword evidence="1" id="KW-0472">Membrane</keyword>
<dbReference type="EMBL" id="CP001687">
    <property type="protein sequence ID" value="ACV12037.1"/>
    <property type="molecule type" value="Genomic_DNA"/>
</dbReference>
<dbReference type="eggNOG" id="arCOG06481">
    <property type="taxonomic scope" value="Archaea"/>
</dbReference>
<protein>
    <recommendedName>
        <fullName evidence="4">Heliorhodopsin HeR</fullName>
    </recommendedName>
</protein>
<dbReference type="AlphaFoldDB" id="C7NSF0"/>
<keyword evidence="3" id="KW-1185">Reference proteome</keyword>
<feature type="transmembrane region" description="Helical" evidence="1">
    <location>
        <begin position="160"/>
        <end position="183"/>
    </location>
</feature>
<dbReference type="STRING" id="519442.Huta_1867"/>
<gene>
    <name evidence="2" type="ordered locus">Huta_1867</name>
</gene>
<dbReference type="HOGENOM" id="CLU_1036670_0_0_2"/>
<feature type="transmembrane region" description="Helical" evidence="1">
    <location>
        <begin position="195"/>
        <end position="216"/>
    </location>
</feature>
<name>C7NSF0_HALUD</name>
<organism evidence="2 3">
    <name type="scientific">Halorhabdus utahensis (strain DSM 12940 / JCM 11049 / AX-2)</name>
    <dbReference type="NCBI Taxonomy" id="519442"/>
    <lineage>
        <taxon>Archaea</taxon>
        <taxon>Methanobacteriati</taxon>
        <taxon>Methanobacteriota</taxon>
        <taxon>Stenosarchaea group</taxon>
        <taxon>Halobacteria</taxon>
        <taxon>Halobacteriales</taxon>
        <taxon>Haloarculaceae</taxon>
        <taxon>Halorhabdus</taxon>
    </lineage>
</organism>